<protein>
    <submittedName>
        <fullName evidence="1">Uncharacterized protein</fullName>
    </submittedName>
</protein>
<evidence type="ECO:0000313" key="1">
    <source>
        <dbReference type="EMBL" id="MPC87483.1"/>
    </source>
</evidence>
<keyword evidence="2" id="KW-1185">Reference proteome</keyword>
<organism evidence="1 2">
    <name type="scientific">Portunus trituberculatus</name>
    <name type="common">Swimming crab</name>
    <name type="synonym">Neptunus trituberculatus</name>
    <dbReference type="NCBI Taxonomy" id="210409"/>
    <lineage>
        <taxon>Eukaryota</taxon>
        <taxon>Metazoa</taxon>
        <taxon>Ecdysozoa</taxon>
        <taxon>Arthropoda</taxon>
        <taxon>Crustacea</taxon>
        <taxon>Multicrustacea</taxon>
        <taxon>Malacostraca</taxon>
        <taxon>Eumalacostraca</taxon>
        <taxon>Eucarida</taxon>
        <taxon>Decapoda</taxon>
        <taxon>Pleocyemata</taxon>
        <taxon>Brachyura</taxon>
        <taxon>Eubrachyura</taxon>
        <taxon>Portunoidea</taxon>
        <taxon>Portunidae</taxon>
        <taxon>Portuninae</taxon>
        <taxon>Portunus</taxon>
    </lineage>
</organism>
<evidence type="ECO:0000313" key="2">
    <source>
        <dbReference type="Proteomes" id="UP000324222"/>
    </source>
</evidence>
<reference evidence="1 2" key="1">
    <citation type="submission" date="2019-05" db="EMBL/GenBank/DDBJ databases">
        <title>Another draft genome of Portunus trituberculatus and its Hox gene families provides insights of decapod evolution.</title>
        <authorList>
            <person name="Jeong J.-H."/>
            <person name="Song I."/>
            <person name="Kim S."/>
            <person name="Choi T."/>
            <person name="Kim D."/>
            <person name="Ryu S."/>
            <person name="Kim W."/>
        </authorList>
    </citation>
    <scope>NUCLEOTIDE SEQUENCE [LARGE SCALE GENOMIC DNA]</scope>
    <source>
        <tissue evidence="1">Muscle</tissue>
    </source>
</reference>
<comment type="caution">
    <text evidence="1">The sequence shown here is derived from an EMBL/GenBank/DDBJ whole genome shotgun (WGS) entry which is preliminary data.</text>
</comment>
<dbReference type="AlphaFoldDB" id="A0A5B7IYZ5"/>
<sequence length="108" mass="11987">MTRVWTLFLWPGSLFAVLFSGILRLHHHHYLSSSSSSSSSSFTVLQPSVTLSRQESGSSPKREAASISWNIWKNAIILSLQNLSELVAGVNSWAAPSDAPGRRQSWWC</sequence>
<name>A0A5B7IYZ5_PORTR</name>
<proteinExistence type="predicted"/>
<dbReference type="Proteomes" id="UP000324222">
    <property type="component" value="Unassembled WGS sequence"/>
</dbReference>
<gene>
    <name evidence="1" type="ORF">E2C01_082345</name>
</gene>
<accession>A0A5B7IYZ5</accession>
<dbReference type="EMBL" id="VSRR010074638">
    <property type="protein sequence ID" value="MPC87483.1"/>
    <property type="molecule type" value="Genomic_DNA"/>
</dbReference>